<gene>
    <name evidence="2" type="ORF">BRAA09T39911Z</name>
    <name evidence="1" type="ORF">BRAPAZ1V2_A09P56700.2</name>
</gene>
<dbReference type="Gramene" id="A09p56700.2_BraZ1">
    <property type="protein sequence ID" value="A09p56700.2_BraZ1.CDS.1"/>
    <property type="gene ID" value="A09g56700.2_BraZ1"/>
</dbReference>
<accession>A0A3P5YLR5</accession>
<name>A0A3P5YLR5_BRACM</name>
<dbReference type="AlphaFoldDB" id="A0A3P5YLR5"/>
<protein>
    <submittedName>
        <fullName evidence="1">Uncharacterized protein</fullName>
    </submittedName>
</protein>
<feature type="non-terminal residue" evidence="2">
    <location>
        <position position="1"/>
    </location>
</feature>
<evidence type="ECO:0000313" key="1">
    <source>
        <dbReference type="EMBL" id="CAG7865203.1"/>
    </source>
</evidence>
<reference evidence="2" key="1">
    <citation type="submission" date="2018-11" db="EMBL/GenBank/DDBJ databases">
        <authorList>
            <consortium name="Genoscope - CEA"/>
            <person name="William W."/>
        </authorList>
    </citation>
    <scope>NUCLEOTIDE SEQUENCE</scope>
</reference>
<dbReference type="EMBL" id="LR031568">
    <property type="protein sequence ID" value="VDC62300.1"/>
    <property type="molecule type" value="Genomic_DNA"/>
</dbReference>
<proteinExistence type="predicted"/>
<dbReference type="Proteomes" id="UP000694005">
    <property type="component" value="Chromosome A09"/>
</dbReference>
<organism evidence="2">
    <name type="scientific">Brassica campestris</name>
    <name type="common">Field mustard</name>
    <dbReference type="NCBI Taxonomy" id="3711"/>
    <lineage>
        <taxon>Eukaryota</taxon>
        <taxon>Viridiplantae</taxon>
        <taxon>Streptophyta</taxon>
        <taxon>Embryophyta</taxon>
        <taxon>Tracheophyta</taxon>
        <taxon>Spermatophyta</taxon>
        <taxon>Magnoliopsida</taxon>
        <taxon>eudicotyledons</taxon>
        <taxon>Gunneridae</taxon>
        <taxon>Pentapetalae</taxon>
        <taxon>rosids</taxon>
        <taxon>malvids</taxon>
        <taxon>Brassicales</taxon>
        <taxon>Brassicaceae</taxon>
        <taxon>Brassiceae</taxon>
        <taxon>Brassica</taxon>
    </lineage>
</organism>
<dbReference type="EMBL" id="LS974625">
    <property type="protein sequence ID" value="CAG7865203.1"/>
    <property type="molecule type" value="Genomic_DNA"/>
</dbReference>
<sequence>PNNLKIGDTLFLEKNIVYKYMSLRLFFVGTSEF</sequence>
<evidence type="ECO:0000313" key="2">
    <source>
        <dbReference type="EMBL" id="VDC62300.1"/>
    </source>
</evidence>